<feature type="compositionally biased region" description="Low complexity" evidence="10">
    <location>
        <begin position="362"/>
        <end position="374"/>
    </location>
</feature>
<evidence type="ECO:0000256" key="2">
    <source>
        <dbReference type="ARBA" id="ARBA00022729"/>
    </source>
</evidence>
<feature type="chain" id="PRO_5038570798" description="Peptidase S11 D-alanyl-D-alanine carboxypeptidase A N-terminal domain-containing protein" evidence="12">
    <location>
        <begin position="23"/>
        <end position="430"/>
    </location>
</feature>
<dbReference type="AlphaFoldDB" id="A0A8J4EGA6"/>
<keyword evidence="2 12" id="KW-0732">Signal</keyword>
<evidence type="ECO:0000256" key="7">
    <source>
        <dbReference type="PIRSR" id="PIRSR618044-1"/>
    </source>
</evidence>
<dbReference type="SUPFAM" id="SSF56601">
    <property type="entry name" value="beta-lactamase/transpeptidase-like"/>
    <property type="match status" value="1"/>
</dbReference>
<dbReference type="InterPro" id="IPR018044">
    <property type="entry name" value="Peptidase_S11"/>
</dbReference>
<gene>
    <name evidence="14" type="ORF">Voc01_084580</name>
</gene>
<comment type="caution">
    <text evidence="14">The sequence shown here is derived from an EMBL/GenBank/DDBJ whole genome shotgun (WGS) entry which is preliminary data.</text>
</comment>
<evidence type="ECO:0000313" key="15">
    <source>
        <dbReference type="Proteomes" id="UP000635606"/>
    </source>
</evidence>
<dbReference type="PRINTS" id="PR00725">
    <property type="entry name" value="DADACBPTASE1"/>
</dbReference>
<evidence type="ECO:0000256" key="6">
    <source>
        <dbReference type="ARBA" id="ARBA00023316"/>
    </source>
</evidence>
<dbReference type="GO" id="GO:0009002">
    <property type="term" value="F:serine-type D-Ala-D-Ala carboxypeptidase activity"/>
    <property type="evidence" value="ECO:0007669"/>
    <property type="project" value="InterPro"/>
</dbReference>
<feature type="active site" description="Proton acceptor" evidence="7">
    <location>
        <position position="118"/>
    </location>
</feature>
<accession>A0A8J4EGA6</accession>
<dbReference type="EMBL" id="BOPH01000118">
    <property type="protein sequence ID" value="GIJ73541.1"/>
    <property type="molecule type" value="Genomic_DNA"/>
</dbReference>
<dbReference type="Pfam" id="PF00768">
    <property type="entry name" value="Peptidase_S11"/>
    <property type="match status" value="1"/>
</dbReference>
<keyword evidence="3" id="KW-0378">Hydrolase</keyword>
<dbReference type="RefSeq" id="WP_239160889.1">
    <property type="nucleotide sequence ID" value="NZ_BOPH01000118.1"/>
</dbReference>
<dbReference type="GO" id="GO:0006508">
    <property type="term" value="P:proteolysis"/>
    <property type="evidence" value="ECO:0007669"/>
    <property type="project" value="InterPro"/>
</dbReference>
<evidence type="ECO:0000256" key="12">
    <source>
        <dbReference type="SAM" id="SignalP"/>
    </source>
</evidence>
<evidence type="ECO:0000256" key="11">
    <source>
        <dbReference type="SAM" id="Phobius"/>
    </source>
</evidence>
<sequence length="430" mass="44077">MGRWAWAALAVVTVVVPAPLPAAGPVATSAAEPAAAVVPCPYRSLAALPPTPPSTIRDPGGPVIGGDRLGDAGLALPPGTPAPPEVAATTWVVADLDSGDVVAACGAHVRRRPASVQKLLLAATALPLLPADQVVEATAEDVALPSDSSAVGLLVGGRYPVSTLWYGLLLQSGNDTANALARVAGGAGGIAATVAAMNAEAYRLGAEDTHASNPHGLDEPDQYTSAYDLALIARVDFNRADFVRYDTLASMQWPAQPPRDPKGFQIQNENMLLRNYPGALGGKTGFTDEARHTYVGAAQRNGRRLVVTLMGAEIAPFGRTWKQASMLLDWAFAVPPAARVGHLVTPEEMAERRTPPSPTAAPAPEGTGAAGAAGAAPAGYGSPWGILGALLALAASVLVLAVVRVVRLVRGRRSLSESSLSGRGEGRLVA</sequence>
<keyword evidence="15" id="KW-1185">Reference proteome</keyword>
<evidence type="ECO:0000256" key="3">
    <source>
        <dbReference type="ARBA" id="ARBA00022801"/>
    </source>
</evidence>
<reference evidence="14" key="1">
    <citation type="submission" date="2021-01" db="EMBL/GenBank/DDBJ databases">
        <title>Whole genome shotgun sequence of Virgisporangium ochraceum NBRC 16418.</title>
        <authorList>
            <person name="Komaki H."/>
            <person name="Tamura T."/>
        </authorList>
    </citation>
    <scope>NUCLEOTIDE SEQUENCE</scope>
    <source>
        <strain evidence="14">NBRC 16418</strain>
    </source>
</reference>
<evidence type="ECO:0000256" key="4">
    <source>
        <dbReference type="ARBA" id="ARBA00022960"/>
    </source>
</evidence>
<dbReference type="InterPro" id="IPR012338">
    <property type="entry name" value="Beta-lactam/transpept-like"/>
</dbReference>
<feature type="signal peptide" evidence="12">
    <location>
        <begin position="1"/>
        <end position="22"/>
    </location>
</feature>
<feature type="region of interest" description="Disordered" evidence="10">
    <location>
        <begin position="48"/>
        <end position="81"/>
    </location>
</feature>
<dbReference type="InterPro" id="IPR001967">
    <property type="entry name" value="Peptidase_S11_N"/>
</dbReference>
<keyword evidence="5" id="KW-0573">Peptidoglycan synthesis</keyword>
<proteinExistence type="inferred from homology"/>
<keyword evidence="6" id="KW-0961">Cell wall biogenesis/degradation</keyword>
<dbReference type="GO" id="GO:0071555">
    <property type="term" value="P:cell wall organization"/>
    <property type="evidence" value="ECO:0007669"/>
    <property type="project" value="UniProtKB-KW"/>
</dbReference>
<evidence type="ECO:0000256" key="10">
    <source>
        <dbReference type="SAM" id="MobiDB-lite"/>
    </source>
</evidence>
<feature type="region of interest" description="Disordered" evidence="10">
    <location>
        <begin position="347"/>
        <end position="374"/>
    </location>
</feature>
<evidence type="ECO:0000256" key="1">
    <source>
        <dbReference type="ARBA" id="ARBA00007164"/>
    </source>
</evidence>
<feature type="domain" description="Peptidase S11 D-alanyl-D-alanine carboxypeptidase A N-terminal" evidence="13">
    <location>
        <begin position="80"/>
        <end position="313"/>
    </location>
</feature>
<dbReference type="GO" id="GO:0009252">
    <property type="term" value="P:peptidoglycan biosynthetic process"/>
    <property type="evidence" value="ECO:0007669"/>
    <property type="project" value="UniProtKB-KW"/>
</dbReference>
<keyword evidence="4" id="KW-0133">Cell shape</keyword>
<protein>
    <recommendedName>
        <fullName evidence="13">Peptidase S11 D-alanyl-D-alanine carboxypeptidase A N-terminal domain-containing protein</fullName>
    </recommendedName>
</protein>
<feature type="transmembrane region" description="Helical" evidence="11">
    <location>
        <begin position="384"/>
        <end position="406"/>
    </location>
</feature>
<keyword evidence="11" id="KW-0812">Transmembrane</keyword>
<feature type="active site" evidence="7">
    <location>
        <position position="172"/>
    </location>
</feature>
<dbReference type="PANTHER" id="PTHR21581:SF33">
    <property type="entry name" value="D-ALANYL-D-ALANINE CARBOXYPEPTIDASE DACB"/>
    <property type="match status" value="1"/>
</dbReference>
<keyword evidence="11" id="KW-0472">Membrane</keyword>
<dbReference type="Proteomes" id="UP000635606">
    <property type="component" value="Unassembled WGS sequence"/>
</dbReference>
<keyword evidence="11" id="KW-1133">Transmembrane helix</keyword>
<dbReference type="Gene3D" id="3.40.710.10">
    <property type="entry name" value="DD-peptidase/beta-lactamase superfamily"/>
    <property type="match status" value="1"/>
</dbReference>
<feature type="binding site" evidence="8">
    <location>
        <position position="283"/>
    </location>
    <ligand>
        <name>substrate</name>
    </ligand>
</feature>
<organism evidence="14 15">
    <name type="scientific">Virgisporangium ochraceum</name>
    <dbReference type="NCBI Taxonomy" id="65505"/>
    <lineage>
        <taxon>Bacteria</taxon>
        <taxon>Bacillati</taxon>
        <taxon>Actinomycetota</taxon>
        <taxon>Actinomycetes</taxon>
        <taxon>Micromonosporales</taxon>
        <taxon>Micromonosporaceae</taxon>
        <taxon>Virgisporangium</taxon>
    </lineage>
</organism>
<dbReference type="GO" id="GO:0008360">
    <property type="term" value="P:regulation of cell shape"/>
    <property type="evidence" value="ECO:0007669"/>
    <property type="project" value="UniProtKB-KW"/>
</dbReference>
<evidence type="ECO:0000256" key="9">
    <source>
        <dbReference type="RuleBase" id="RU004016"/>
    </source>
</evidence>
<feature type="active site" description="Acyl-ester intermediate" evidence="7">
    <location>
        <position position="115"/>
    </location>
</feature>
<name>A0A8J4EGA6_9ACTN</name>
<evidence type="ECO:0000313" key="14">
    <source>
        <dbReference type="EMBL" id="GIJ73541.1"/>
    </source>
</evidence>
<dbReference type="PANTHER" id="PTHR21581">
    <property type="entry name" value="D-ALANYL-D-ALANINE CARBOXYPEPTIDASE"/>
    <property type="match status" value="1"/>
</dbReference>
<evidence type="ECO:0000256" key="5">
    <source>
        <dbReference type="ARBA" id="ARBA00022984"/>
    </source>
</evidence>
<evidence type="ECO:0000259" key="13">
    <source>
        <dbReference type="Pfam" id="PF00768"/>
    </source>
</evidence>
<comment type="similarity">
    <text evidence="1 9">Belongs to the peptidase S11 family.</text>
</comment>
<evidence type="ECO:0000256" key="8">
    <source>
        <dbReference type="PIRSR" id="PIRSR618044-2"/>
    </source>
</evidence>